<dbReference type="RefSeq" id="WP_147866334.1">
    <property type="nucleotide sequence ID" value="NZ_CP036264.1"/>
</dbReference>
<name>A0A5B9M924_9BACT</name>
<dbReference type="KEGG" id="smam:Mal15_05580"/>
<proteinExistence type="predicted"/>
<dbReference type="EMBL" id="CP036264">
    <property type="protein sequence ID" value="QEF96530.1"/>
    <property type="molecule type" value="Genomic_DNA"/>
</dbReference>
<evidence type="ECO:0000313" key="1">
    <source>
        <dbReference type="EMBL" id="QEF96530.1"/>
    </source>
</evidence>
<organism evidence="1 2">
    <name type="scientific">Stieleria maiorica</name>
    <dbReference type="NCBI Taxonomy" id="2795974"/>
    <lineage>
        <taxon>Bacteria</taxon>
        <taxon>Pseudomonadati</taxon>
        <taxon>Planctomycetota</taxon>
        <taxon>Planctomycetia</taxon>
        <taxon>Pirellulales</taxon>
        <taxon>Pirellulaceae</taxon>
        <taxon>Stieleria</taxon>
    </lineage>
</organism>
<sequence>MKKPQGVSLIVPTIPLWVCESGRRWCDAAKRFVGPFQHDPKPVSTDGTEPGERMFHVQSLDAAPIRAQLPAHRDLVILWEVVSEHTPAVALHIAQIGVTRPDVLQLAAIDDVPRARSRRLALRMMELGAAVVLHDPLDLAVYAKLVHRRFLAQLDD</sequence>
<evidence type="ECO:0000313" key="2">
    <source>
        <dbReference type="Proteomes" id="UP000321353"/>
    </source>
</evidence>
<protein>
    <submittedName>
        <fullName evidence="1">Uncharacterized protein</fullName>
    </submittedName>
</protein>
<reference evidence="1 2" key="1">
    <citation type="submission" date="2019-02" db="EMBL/GenBank/DDBJ databases">
        <title>Planctomycetal bacteria perform biofilm scaping via a novel small molecule.</title>
        <authorList>
            <person name="Jeske O."/>
            <person name="Boedeker C."/>
            <person name="Wiegand S."/>
            <person name="Breitling P."/>
            <person name="Kallscheuer N."/>
            <person name="Jogler M."/>
            <person name="Rohde M."/>
            <person name="Petersen J."/>
            <person name="Medema M.H."/>
            <person name="Surup F."/>
            <person name="Jogler C."/>
        </authorList>
    </citation>
    <scope>NUCLEOTIDE SEQUENCE [LARGE SCALE GENOMIC DNA]</scope>
    <source>
        <strain evidence="1 2">Mal15</strain>
    </source>
</reference>
<dbReference type="AlphaFoldDB" id="A0A5B9M924"/>
<accession>A0A5B9M924</accession>
<keyword evidence="2" id="KW-1185">Reference proteome</keyword>
<dbReference type="Proteomes" id="UP000321353">
    <property type="component" value="Chromosome"/>
</dbReference>
<gene>
    <name evidence="1" type="ORF">Mal15_05580</name>
</gene>